<protein>
    <submittedName>
        <fullName evidence="1">Uncharacterized protein</fullName>
    </submittedName>
</protein>
<evidence type="ECO:0000313" key="1">
    <source>
        <dbReference type="EMBL" id="KAF0889812.1"/>
    </source>
</evidence>
<dbReference type="Proteomes" id="UP000479710">
    <property type="component" value="Unassembled WGS sequence"/>
</dbReference>
<dbReference type="AlphaFoldDB" id="A0A6G1BPP8"/>
<comment type="caution">
    <text evidence="1">The sequence shown here is derived from an EMBL/GenBank/DDBJ whole genome shotgun (WGS) entry which is preliminary data.</text>
</comment>
<dbReference type="EMBL" id="SPHZ02000012">
    <property type="protein sequence ID" value="KAF0889812.1"/>
    <property type="molecule type" value="Genomic_DNA"/>
</dbReference>
<keyword evidence="2" id="KW-1185">Reference proteome</keyword>
<accession>A0A6G1BPP8</accession>
<sequence length="278" mass="30930">MHGNAQRPIDKTTIRNQSHANKAFDRELHKLLLPRMAAMQDHPPPADAPVPAAEAYIHRLTAELSTPSSGSNSELVLLLRQRPHAACFPAAVSSALDDLEELYSEGSAPMAALERDAARARRAEQEEMLRDAWDTLLSVSRDIVDLAADLATTNDRLQATRASIRRTLERLPVAMSKEDGGADENSAIVVSLVERLSHEQAEEAPLMVAMEEMKAAFEQMRLQRDAAEAWVLAENTALEAHPELPPSSKEEDELIYEATDRYNENFFILLDFRGEPQK</sequence>
<name>A0A6G1BPP8_9ORYZ</name>
<evidence type="ECO:0000313" key="2">
    <source>
        <dbReference type="Proteomes" id="UP000479710"/>
    </source>
</evidence>
<organism evidence="1 2">
    <name type="scientific">Oryza meyeriana var. granulata</name>
    <dbReference type="NCBI Taxonomy" id="110450"/>
    <lineage>
        <taxon>Eukaryota</taxon>
        <taxon>Viridiplantae</taxon>
        <taxon>Streptophyta</taxon>
        <taxon>Embryophyta</taxon>
        <taxon>Tracheophyta</taxon>
        <taxon>Spermatophyta</taxon>
        <taxon>Magnoliopsida</taxon>
        <taxon>Liliopsida</taxon>
        <taxon>Poales</taxon>
        <taxon>Poaceae</taxon>
        <taxon>BOP clade</taxon>
        <taxon>Oryzoideae</taxon>
        <taxon>Oryzeae</taxon>
        <taxon>Oryzinae</taxon>
        <taxon>Oryza</taxon>
        <taxon>Oryza meyeriana</taxon>
    </lineage>
</organism>
<gene>
    <name evidence="1" type="ORF">E2562_032866</name>
</gene>
<proteinExistence type="predicted"/>
<reference evidence="1 2" key="1">
    <citation type="submission" date="2019-11" db="EMBL/GenBank/DDBJ databases">
        <title>Whole genome sequence of Oryza granulata.</title>
        <authorList>
            <person name="Li W."/>
        </authorList>
    </citation>
    <scope>NUCLEOTIDE SEQUENCE [LARGE SCALE GENOMIC DNA]</scope>
    <source>
        <strain evidence="2">cv. Menghai</strain>
        <tissue evidence="1">Leaf</tissue>
    </source>
</reference>